<dbReference type="InterPro" id="IPR007712">
    <property type="entry name" value="RelE/ParE_toxin"/>
</dbReference>
<dbReference type="KEGG" id="mana:MAMMFC1_02468"/>
<dbReference type="RefSeq" id="WP_126308764.1">
    <property type="nucleotide sequence ID" value="NZ_AP018449.1"/>
</dbReference>
<dbReference type="PANTHER" id="PTHR33755:SF5">
    <property type="entry name" value="TYPE II TOXIN-ANTITOXIN SYSTEM RELE_PARE FAMILY TOXIN"/>
    <property type="match status" value="1"/>
</dbReference>
<dbReference type="PANTHER" id="PTHR33755">
    <property type="entry name" value="TOXIN PARE1-RELATED"/>
    <property type="match status" value="1"/>
</dbReference>
<dbReference type="EMBL" id="AP018449">
    <property type="protein sequence ID" value="BBB91783.1"/>
    <property type="molecule type" value="Genomic_DNA"/>
</dbReference>
<accession>A0A348AL35</accession>
<dbReference type="Pfam" id="PF05016">
    <property type="entry name" value="ParE_toxin"/>
    <property type="match status" value="1"/>
</dbReference>
<dbReference type="OrthoDB" id="5574284at2"/>
<keyword evidence="4" id="KW-1185">Reference proteome</keyword>
<dbReference type="AlphaFoldDB" id="A0A348AL35"/>
<proteinExistence type="inferred from homology"/>
<evidence type="ECO:0000313" key="3">
    <source>
        <dbReference type="EMBL" id="BBB91783.1"/>
    </source>
</evidence>
<sequence length="100" mass="11703">MVKWSIPAKQDLKQIHDFIARDSDRYAKKVAMEIVDRSEALSHFPEMGRSIPELNDPSIREMVIYSYRLIYRVSLNEVEILALVHSRRELTVESLDDLKS</sequence>
<dbReference type="InterPro" id="IPR035093">
    <property type="entry name" value="RelE/ParE_toxin_dom_sf"/>
</dbReference>
<evidence type="ECO:0000256" key="1">
    <source>
        <dbReference type="ARBA" id="ARBA00006226"/>
    </source>
</evidence>
<reference evidence="3 4" key="1">
    <citation type="journal article" date="2018" name="Int. J. Syst. Evol. Microbiol.">
        <title>Methylomusa anaerophila gen. nov., sp. nov., an anaerobic methanol-utilizing bacterium isolated from a microbial fuel cell.</title>
        <authorList>
            <person name="Amano N."/>
            <person name="Yamamuro A."/>
            <person name="Miyahara M."/>
            <person name="Kouzuma A."/>
            <person name="Abe T."/>
            <person name="Watanabe K."/>
        </authorList>
    </citation>
    <scope>NUCLEOTIDE SEQUENCE [LARGE SCALE GENOMIC DNA]</scope>
    <source>
        <strain evidence="3 4">MMFC1</strain>
    </source>
</reference>
<organism evidence="3 4">
    <name type="scientific">Methylomusa anaerophila</name>
    <dbReference type="NCBI Taxonomy" id="1930071"/>
    <lineage>
        <taxon>Bacteria</taxon>
        <taxon>Bacillati</taxon>
        <taxon>Bacillota</taxon>
        <taxon>Negativicutes</taxon>
        <taxon>Selenomonadales</taxon>
        <taxon>Sporomusaceae</taxon>
        <taxon>Methylomusa</taxon>
    </lineage>
</organism>
<dbReference type="Gene3D" id="3.30.2310.20">
    <property type="entry name" value="RelE-like"/>
    <property type="match status" value="1"/>
</dbReference>
<comment type="similarity">
    <text evidence="1">Belongs to the RelE toxin family.</text>
</comment>
<dbReference type="NCBIfam" id="TIGR02385">
    <property type="entry name" value="RelE_StbE"/>
    <property type="match status" value="1"/>
</dbReference>
<dbReference type="InterPro" id="IPR051803">
    <property type="entry name" value="TA_system_RelE-like_toxin"/>
</dbReference>
<gene>
    <name evidence="3" type="ORF">MAMMFC1_02468</name>
</gene>
<dbReference type="Proteomes" id="UP000276437">
    <property type="component" value="Chromosome"/>
</dbReference>
<evidence type="ECO:0000256" key="2">
    <source>
        <dbReference type="ARBA" id="ARBA00022649"/>
    </source>
</evidence>
<protein>
    <submittedName>
        <fullName evidence="3">Plasmid stabilisation system protein</fullName>
    </submittedName>
</protein>
<name>A0A348AL35_9FIRM</name>
<evidence type="ECO:0000313" key="4">
    <source>
        <dbReference type="Proteomes" id="UP000276437"/>
    </source>
</evidence>
<keyword evidence="2" id="KW-1277">Toxin-antitoxin system</keyword>